<keyword evidence="3" id="KW-1185">Reference proteome</keyword>
<evidence type="ECO:0000313" key="2">
    <source>
        <dbReference type="EMBL" id="MBW8636957.1"/>
    </source>
</evidence>
<dbReference type="Pfam" id="PF04993">
    <property type="entry name" value="TfoX_N"/>
    <property type="match status" value="1"/>
</dbReference>
<dbReference type="AlphaFoldDB" id="A0AAE2ZLT4"/>
<protein>
    <submittedName>
        <fullName evidence="2">TfoX/Sxy family protein</fullName>
    </submittedName>
</protein>
<feature type="domain" description="TfoX N-terminal" evidence="1">
    <location>
        <begin position="13"/>
        <end position="104"/>
    </location>
</feature>
<dbReference type="EMBL" id="JAICBX010000001">
    <property type="protein sequence ID" value="MBW8636957.1"/>
    <property type="molecule type" value="Genomic_DNA"/>
</dbReference>
<evidence type="ECO:0000259" key="1">
    <source>
        <dbReference type="Pfam" id="PF04993"/>
    </source>
</evidence>
<reference evidence="2" key="1">
    <citation type="submission" date="2021-08" db="EMBL/GenBank/DDBJ databases">
        <title>Hoeflea bacterium WL0058 sp. nov., isolated from the sediment.</title>
        <authorList>
            <person name="Wang L."/>
            <person name="Zhang D."/>
        </authorList>
    </citation>
    <scope>NUCLEOTIDE SEQUENCE</scope>
    <source>
        <strain evidence="2">WL0058</strain>
    </source>
</reference>
<dbReference type="Gene3D" id="3.30.1460.30">
    <property type="entry name" value="YgaC/TfoX-N like chaperone"/>
    <property type="match status" value="1"/>
</dbReference>
<dbReference type="RefSeq" id="WP_220227597.1">
    <property type="nucleotide sequence ID" value="NZ_JAICBX010000001.1"/>
</dbReference>
<dbReference type="Proteomes" id="UP001196509">
    <property type="component" value="Unassembled WGS sequence"/>
</dbReference>
<gene>
    <name evidence="2" type="ORF">K1W69_07130</name>
</gene>
<comment type="caution">
    <text evidence="2">The sequence shown here is derived from an EMBL/GenBank/DDBJ whole genome shotgun (WGS) entry which is preliminary data.</text>
</comment>
<dbReference type="SUPFAM" id="SSF159894">
    <property type="entry name" value="YgaC/TfoX-N like"/>
    <property type="match status" value="1"/>
</dbReference>
<sequence length="122" mass="13704">MAVSKEFAECLREQFSVVPGSETRRMFGGVGVFRHGLMYALGTSGGRLAFKTDSETIPAFEAAHCEEWIHTRANGTTARMGYWYAPDYILDDPEAFEKWAFEAYVTAVRADSRKPAGKRKLK</sequence>
<accession>A0AAE2ZLT4</accession>
<proteinExistence type="predicted"/>
<evidence type="ECO:0000313" key="3">
    <source>
        <dbReference type="Proteomes" id="UP001196509"/>
    </source>
</evidence>
<organism evidence="2 3">
    <name type="scientific">Flavimaribacter sediminis</name>
    <dbReference type="NCBI Taxonomy" id="2865987"/>
    <lineage>
        <taxon>Bacteria</taxon>
        <taxon>Pseudomonadati</taxon>
        <taxon>Pseudomonadota</taxon>
        <taxon>Alphaproteobacteria</taxon>
        <taxon>Hyphomicrobiales</taxon>
        <taxon>Rhizobiaceae</taxon>
        <taxon>Flavimaribacter</taxon>
    </lineage>
</organism>
<dbReference type="InterPro" id="IPR007076">
    <property type="entry name" value="TfoX_N"/>
</dbReference>
<name>A0AAE2ZLT4_9HYPH</name>